<dbReference type="InterPro" id="IPR007024">
    <property type="entry name" value="BLUF_domain"/>
</dbReference>
<dbReference type="Proteomes" id="UP000183832">
    <property type="component" value="Unassembled WGS sequence"/>
</dbReference>
<dbReference type="AlphaFoldDB" id="A0A1J1IMZ3"/>
<dbReference type="PROSITE" id="PS50925">
    <property type="entry name" value="BLUF"/>
    <property type="match status" value="1"/>
</dbReference>
<dbReference type="PANTHER" id="PTHR34035:SF1">
    <property type="entry name" value="TESTIS-EXPRESSED PROTEIN 47"/>
    <property type="match status" value="1"/>
</dbReference>
<evidence type="ECO:0000259" key="1">
    <source>
        <dbReference type="PROSITE" id="PS50925"/>
    </source>
</evidence>
<evidence type="ECO:0000313" key="2">
    <source>
        <dbReference type="EMBL" id="CRL01607.1"/>
    </source>
</evidence>
<dbReference type="Pfam" id="PF24787">
    <property type="entry name" value="TEX47"/>
    <property type="match status" value="1"/>
</dbReference>
<dbReference type="PANTHER" id="PTHR34035">
    <property type="entry name" value="TESTIS-EXPRESSED PROTEIN 47"/>
    <property type="match status" value="1"/>
</dbReference>
<protein>
    <submittedName>
        <fullName evidence="2">CLUMA_CG014682, isoform A</fullName>
    </submittedName>
</protein>
<dbReference type="EMBL" id="CVRI01000055">
    <property type="protein sequence ID" value="CRL01607.1"/>
    <property type="molecule type" value="Genomic_DNA"/>
</dbReference>
<name>A0A1J1IMZ3_9DIPT</name>
<keyword evidence="3" id="KW-1185">Reference proteome</keyword>
<gene>
    <name evidence="2" type="ORF">CLUMA_CG014682</name>
</gene>
<dbReference type="GO" id="GO:0009882">
    <property type="term" value="F:blue light photoreceptor activity"/>
    <property type="evidence" value="ECO:0007669"/>
    <property type="project" value="InterPro"/>
</dbReference>
<sequence length="277" mass="32538">MKSSIRQSGKVPYYKLDKEYESHTIPTFQSRRTLANHVRDNMLCAGRRSYFQRVIYLAKHKSIIEPHKIKDPFNRIIKEIYKYPTDDHLGGLLIGHDLYSMHMLEGSDELIGNYFQLLSKTADELFEKSRVVLVYNNINQRFLEKIVWRLANLPEIPDFDDKASVDRNISSFLKKMYYLCKKIKEEETDEDTTFKSFYLTSDLEEWIPDGRLMDAILDIENLQTIQEFSTIYGDCSTMLTFEEVLWPVSHDHLPSSIFNIGKYDVNLTFGKSKNESQ</sequence>
<feature type="domain" description="BLUF" evidence="1">
    <location>
        <begin position="51"/>
        <end position="151"/>
    </location>
</feature>
<reference evidence="2 3" key="1">
    <citation type="submission" date="2015-04" db="EMBL/GenBank/DDBJ databases">
        <authorList>
            <person name="Syromyatnikov M.Y."/>
            <person name="Popov V.N."/>
        </authorList>
    </citation>
    <scope>NUCLEOTIDE SEQUENCE [LARGE SCALE GENOMIC DNA]</scope>
</reference>
<dbReference type="GO" id="GO:0071949">
    <property type="term" value="F:FAD binding"/>
    <property type="evidence" value="ECO:0007669"/>
    <property type="project" value="InterPro"/>
</dbReference>
<organism evidence="2 3">
    <name type="scientific">Clunio marinus</name>
    <dbReference type="NCBI Taxonomy" id="568069"/>
    <lineage>
        <taxon>Eukaryota</taxon>
        <taxon>Metazoa</taxon>
        <taxon>Ecdysozoa</taxon>
        <taxon>Arthropoda</taxon>
        <taxon>Hexapoda</taxon>
        <taxon>Insecta</taxon>
        <taxon>Pterygota</taxon>
        <taxon>Neoptera</taxon>
        <taxon>Endopterygota</taxon>
        <taxon>Diptera</taxon>
        <taxon>Nematocera</taxon>
        <taxon>Chironomoidea</taxon>
        <taxon>Chironomidae</taxon>
        <taxon>Clunio</taxon>
    </lineage>
</organism>
<dbReference type="InterPro" id="IPR055308">
    <property type="entry name" value="TEX47-like"/>
</dbReference>
<accession>A0A1J1IMZ3</accession>
<dbReference type="OrthoDB" id="548795at2759"/>
<evidence type="ECO:0000313" key="3">
    <source>
        <dbReference type="Proteomes" id="UP000183832"/>
    </source>
</evidence>
<proteinExistence type="predicted"/>